<reference evidence="2" key="2">
    <citation type="submission" date="2015-06" db="UniProtKB">
        <authorList>
            <consortium name="EnsemblMetazoa"/>
        </authorList>
    </citation>
    <scope>IDENTIFICATION</scope>
</reference>
<dbReference type="GO" id="GO:0005737">
    <property type="term" value="C:cytoplasm"/>
    <property type="evidence" value="ECO:0007669"/>
    <property type="project" value="TreeGrafter"/>
</dbReference>
<name>T1H3P9_MEGSC</name>
<proteinExistence type="predicted"/>
<accession>T1H3P9</accession>
<dbReference type="InterPro" id="IPR003307">
    <property type="entry name" value="W2_domain"/>
</dbReference>
<dbReference type="HOGENOM" id="CLU_150416_0_0_1"/>
<dbReference type="InterPro" id="IPR016024">
    <property type="entry name" value="ARM-type_fold"/>
</dbReference>
<dbReference type="Gene3D" id="1.25.40.180">
    <property type="match status" value="1"/>
</dbReference>
<keyword evidence="3" id="KW-1185">Reference proteome</keyword>
<evidence type="ECO:0000313" key="3">
    <source>
        <dbReference type="Proteomes" id="UP000015102"/>
    </source>
</evidence>
<dbReference type="Proteomes" id="UP000015102">
    <property type="component" value="Unassembled WGS sequence"/>
</dbReference>
<dbReference type="OMA" id="WNQQAIG"/>
<evidence type="ECO:0000313" key="2">
    <source>
        <dbReference type="EnsemblMetazoa" id="MESCA010883-PA"/>
    </source>
</evidence>
<dbReference type="AlphaFoldDB" id="T1H3P9"/>
<organism evidence="2 3">
    <name type="scientific">Megaselia scalaris</name>
    <name type="common">Humpbacked fly</name>
    <name type="synonym">Phora scalaris</name>
    <dbReference type="NCBI Taxonomy" id="36166"/>
    <lineage>
        <taxon>Eukaryota</taxon>
        <taxon>Metazoa</taxon>
        <taxon>Ecdysozoa</taxon>
        <taxon>Arthropoda</taxon>
        <taxon>Hexapoda</taxon>
        <taxon>Insecta</taxon>
        <taxon>Pterygota</taxon>
        <taxon>Neoptera</taxon>
        <taxon>Endopterygota</taxon>
        <taxon>Diptera</taxon>
        <taxon>Brachycera</taxon>
        <taxon>Muscomorpha</taxon>
        <taxon>Platypezoidea</taxon>
        <taxon>Phoridae</taxon>
        <taxon>Megaseliini</taxon>
        <taxon>Megaselia</taxon>
    </lineage>
</organism>
<feature type="domain" description="W2" evidence="1">
    <location>
        <begin position="1"/>
        <end position="144"/>
    </location>
</feature>
<dbReference type="PROSITE" id="PS51363">
    <property type="entry name" value="W2"/>
    <property type="match status" value="1"/>
</dbReference>
<evidence type="ECO:0000259" key="1">
    <source>
        <dbReference type="PROSITE" id="PS51363"/>
    </source>
</evidence>
<dbReference type="InterPro" id="IPR051245">
    <property type="entry name" value="eIF5-mimic_regulator"/>
</dbReference>
<dbReference type="STRING" id="36166.T1H3P9"/>
<dbReference type="SMART" id="SM00515">
    <property type="entry name" value="eIF5C"/>
    <property type="match status" value="1"/>
</dbReference>
<dbReference type="PANTHER" id="PTHR14208:SF2">
    <property type="entry name" value="PROTEIN KRASAVIETZ"/>
    <property type="match status" value="1"/>
</dbReference>
<dbReference type="SUPFAM" id="SSF48371">
    <property type="entry name" value="ARM repeat"/>
    <property type="match status" value="1"/>
</dbReference>
<dbReference type="Pfam" id="PF02020">
    <property type="entry name" value="W2"/>
    <property type="match status" value="1"/>
</dbReference>
<dbReference type="PANTHER" id="PTHR14208">
    <property type="entry name" value="BASIC LEUCINE ZIPPER AND W2 DOMAIN-CONTAINING PROTEIN"/>
    <property type="match status" value="1"/>
</dbReference>
<dbReference type="GO" id="GO:0016020">
    <property type="term" value="C:membrane"/>
    <property type="evidence" value="ECO:0007669"/>
    <property type="project" value="TreeGrafter"/>
</dbReference>
<protein>
    <recommendedName>
        <fullName evidence="1">W2 domain-containing protein</fullName>
    </recommendedName>
</protein>
<sequence length="144" mass="17033">ALLDDIHDNKALKDIIVDIKELALKSNIPEHEIISLVNLGHRYVCREWNKKEELVTDQAIKHLRGYCTLLEAFTTTDRSELSLILKVQEFCYENMNFMKAFQKIILLFYKTEVLSEETILRWYKDAHATKGKMHFLEQMKNMVE</sequence>
<dbReference type="EnsemblMetazoa" id="MESCA010883-RA">
    <property type="protein sequence ID" value="MESCA010883-PA"/>
    <property type="gene ID" value="MESCA010883"/>
</dbReference>
<reference evidence="3" key="1">
    <citation type="submission" date="2013-02" db="EMBL/GenBank/DDBJ databases">
        <authorList>
            <person name="Hughes D."/>
        </authorList>
    </citation>
    <scope>NUCLEOTIDE SEQUENCE</scope>
    <source>
        <strain>Durham</strain>
        <strain evidence="3">NC isolate 2 -- Noor lab</strain>
    </source>
</reference>
<dbReference type="EMBL" id="CAQQ02374486">
    <property type="status" value="NOT_ANNOTATED_CDS"/>
    <property type="molecule type" value="Genomic_DNA"/>
</dbReference>